<keyword evidence="6" id="KW-1185">Reference proteome</keyword>
<dbReference type="PANTHER" id="PTHR43280:SF30">
    <property type="entry name" value="MMSAB OPERON REGULATORY PROTEIN"/>
    <property type="match status" value="1"/>
</dbReference>
<dbReference type="GO" id="GO:0003700">
    <property type="term" value="F:DNA-binding transcription factor activity"/>
    <property type="evidence" value="ECO:0007669"/>
    <property type="project" value="InterPro"/>
</dbReference>
<dbReference type="InterPro" id="IPR037923">
    <property type="entry name" value="HTH-like"/>
</dbReference>
<dbReference type="InterPro" id="IPR009057">
    <property type="entry name" value="Homeodomain-like_sf"/>
</dbReference>
<dbReference type="Pfam" id="PF12833">
    <property type="entry name" value="HTH_18"/>
    <property type="match status" value="1"/>
</dbReference>
<keyword evidence="2" id="KW-0238">DNA-binding</keyword>
<dbReference type="Proteomes" id="UP000001910">
    <property type="component" value="Chromosome"/>
</dbReference>
<dbReference type="AlphaFoldDB" id="C7NB33"/>
<gene>
    <name evidence="5" type="ordered locus">Lebu_1490</name>
</gene>
<evidence type="ECO:0000256" key="2">
    <source>
        <dbReference type="ARBA" id="ARBA00023125"/>
    </source>
</evidence>
<keyword evidence="1" id="KW-0805">Transcription regulation</keyword>
<name>C7NB33_LEPBD</name>
<dbReference type="Pfam" id="PF02311">
    <property type="entry name" value="AraC_binding"/>
    <property type="match status" value="1"/>
</dbReference>
<dbReference type="STRING" id="523794.Lebu_1490"/>
<dbReference type="InterPro" id="IPR018062">
    <property type="entry name" value="HTH_AraC-typ_CS"/>
</dbReference>
<dbReference type="SUPFAM" id="SSF46689">
    <property type="entry name" value="Homeodomain-like"/>
    <property type="match status" value="2"/>
</dbReference>
<dbReference type="PANTHER" id="PTHR43280">
    <property type="entry name" value="ARAC-FAMILY TRANSCRIPTIONAL REGULATOR"/>
    <property type="match status" value="1"/>
</dbReference>
<organism evidence="5 6">
    <name type="scientific">Leptotrichia buccalis (strain ATCC 14201 / DSM 1135 / JCM 12969 / NCTC 10249 / C-1013-b)</name>
    <dbReference type="NCBI Taxonomy" id="523794"/>
    <lineage>
        <taxon>Bacteria</taxon>
        <taxon>Fusobacteriati</taxon>
        <taxon>Fusobacteriota</taxon>
        <taxon>Fusobacteriia</taxon>
        <taxon>Fusobacteriales</taxon>
        <taxon>Leptotrichiaceae</taxon>
        <taxon>Leptotrichia</taxon>
    </lineage>
</organism>
<evidence type="ECO:0000313" key="5">
    <source>
        <dbReference type="EMBL" id="ACV39364.1"/>
    </source>
</evidence>
<evidence type="ECO:0000256" key="3">
    <source>
        <dbReference type="ARBA" id="ARBA00023163"/>
    </source>
</evidence>
<dbReference type="CDD" id="cd06986">
    <property type="entry name" value="cupin_MmsR-like_N"/>
    <property type="match status" value="1"/>
</dbReference>
<dbReference type="RefSeq" id="WP_015769705.1">
    <property type="nucleotide sequence ID" value="NC_013192.1"/>
</dbReference>
<proteinExistence type="predicted"/>
<dbReference type="OrthoDB" id="94877at2"/>
<dbReference type="Gene3D" id="1.10.10.60">
    <property type="entry name" value="Homeodomain-like"/>
    <property type="match status" value="2"/>
</dbReference>
<dbReference type="HOGENOM" id="CLU_000445_88_6_0"/>
<dbReference type="InterPro" id="IPR003313">
    <property type="entry name" value="AraC-bd"/>
</dbReference>
<dbReference type="PROSITE" id="PS00041">
    <property type="entry name" value="HTH_ARAC_FAMILY_1"/>
    <property type="match status" value="1"/>
</dbReference>
<dbReference type="KEGG" id="lba:Lebu_1490"/>
<dbReference type="eggNOG" id="COG2207">
    <property type="taxonomic scope" value="Bacteria"/>
</dbReference>
<reference evidence="5 6" key="1">
    <citation type="journal article" date="2009" name="Stand. Genomic Sci.">
        <title>Complete genome sequence of Leptotrichia buccalis type strain (C-1013-b).</title>
        <authorList>
            <person name="Ivanova N."/>
            <person name="Gronow S."/>
            <person name="Lapidus A."/>
            <person name="Copeland A."/>
            <person name="Glavina Del Rio T."/>
            <person name="Nolan M."/>
            <person name="Lucas S."/>
            <person name="Chen F."/>
            <person name="Tice H."/>
            <person name="Cheng J.F."/>
            <person name="Saunders E."/>
            <person name="Bruce D."/>
            <person name="Goodwin L."/>
            <person name="Brettin T."/>
            <person name="Detter J.C."/>
            <person name="Han C."/>
            <person name="Pitluck S."/>
            <person name="Mikhailova N."/>
            <person name="Pati A."/>
            <person name="Mavrommatis K."/>
            <person name="Chen A."/>
            <person name="Palaniappan K."/>
            <person name="Land M."/>
            <person name="Hauser L."/>
            <person name="Chang Y.J."/>
            <person name="Jeffries C.D."/>
            <person name="Chain P."/>
            <person name="Rohde C."/>
            <person name="Goker M."/>
            <person name="Bristow J."/>
            <person name="Eisen J.A."/>
            <person name="Markowitz V."/>
            <person name="Hugenholtz P."/>
            <person name="Kyrpides N.C."/>
            <person name="Klenk H.P."/>
        </authorList>
    </citation>
    <scope>NUCLEOTIDE SEQUENCE [LARGE SCALE GENOMIC DNA]</scope>
    <source>
        <strain evidence="6">ATCC 14201 / DSM 1135 / JCM 12969 / NCTC 10249 / C-1013-b</strain>
    </source>
</reference>
<evidence type="ECO:0000313" key="6">
    <source>
        <dbReference type="Proteomes" id="UP000001910"/>
    </source>
</evidence>
<dbReference type="PROSITE" id="PS01124">
    <property type="entry name" value="HTH_ARAC_FAMILY_2"/>
    <property type="match status" value="1"/>
</dbReference>
<sequence length="283" mass="33328">MARYFFNNSNNNENLFLYTVGYEETKPLHKYGPTTRSGYMLHYIKSGKGTFYSRGKTFHLKAGEFFFIEPEEIIWYEADEYEPWAYYWIGFRGNMVSEYLRRTSVNKNKPIFSAQKGGDIIRDKIVEIFEISVISEDNDLLLNARLLEILYYLSECFPLTYAKKDSKNTILAKALQIMRNNFDTSVHISEIAKALYIDRTYLHRIFKEKMKIAPKDYLTNLRIAKAKELLTQTDYPVNIIAQSVGIEDAQNFSKLFKNKENISPINYRKSYKNSFENQNKKIE</sequence>
<dbReference type="eggNOG" id="COG1917">
    <property type="taxonomic scope" value="Bacteria"/>
</dbReference>
<feature type="domain" description="HTH araC/xylS-type" evidence="4">
    <location>
        <begin position="172"/>
        <end position="270"/>
    </location>
</feature>
<dbReference type="GO" id="GO:0043565">
    <property type="term" value="F:sequence-specific DNA binding"/>
    <property type="evidence" value="ECO:0007669"/>
    <property type="project" value="InterPro"/>
</dbReference>
<dbReference type="EMBL" id="CP001685">
    <property type="protein sequence ID" value="ACV39364.1"/>
    <property type="molecule type" value="Genomic_DNA"/>
</dbReference>
<dbReference type="InterPro" id="IPR018060">
    <property type="entry name" value="HTH_AraC"/>
</dbReference>
<protein>
    <submittedName>
        <fullName evidence="5">Transcriptional regulator, AraC family</fullName>
    </submittedName>
</protein>
<dbReference type="SMART" id="SM00342">
    <property type="entry name" value="HTH_ARAC"/>
    <property type="match status" value="1"/>
</dbReference>
<dbReference type="SUPFAM" id="SSF51215">
    <property type="entry name" value="Regulatory protein AraC"/>
    <property type="match status" value="1"/>
</dbReference>
<keyword evidence="3" id="KW-0804">Transcription</keyword>
<accession>C7NB33</accession>
<dbReference type="Gene3D" id="2.60.120.280">
    <property type="entry name" value="Regulatory protein AraC"/>
    <property type="match status" value="1"/>
</dbReference>
<evidence type="ECO:0000259" key="4">
    <source>
        <dbReference type="PROSITE" id="PS01124"/>
    </source>
</evidence>
<evidence type="ECO:0000256" key="1">
    <source>
        <dbReference type="ARBA" id="ARBA00023015"/>
    </source>
</evidence>